<keyword evidence="5" id="KW-0723">Serine/threonine-protein kinase</keyword>
<dbReference type="InterPro" id="IPR011009">
    <property type="entry name" value="Kinase-like_dom_sf"/>
</dbReference>
<evidence type="ECO:0000256" key="1">
    <source>
        <dbReference type="ARBA" id="ARBA00008874"/>
    </source>
</evidence>
<dbReference type="Gene3D" id="3.30.200.20">
    <property type="entry name" value="Phosphorylase Kinase, domain 1"/>
    <property type="match status" value="1"/>
</dbReference>
<evidence type="ECO:0000313" key="9">
    <source>
        <dbReference type="Proteomes" id="UP000070544"/>
    </source>
</evidence>
<evidence type="ECO:0000256" key="4">
    <source>
        <dbReference type="PROSITE-ProRule" id="PRU10141"/>
    </source>
</evidence>
<reference evidence="8 9" key="1">
    <citation type="journal article" date="2015" name="Genome Biol. Evol.">
        <title>Phylogenomic analyses indicate that early fungi evolved digesting cell walls of algal ancestors of land plants.</title>
        <authorList>
            <person name="Chang Y."/>
            <person name="Wang S."/>
            <person name="Sekimoto S."/>
            <person name="Aerts A.L."/>
            <person name="Choi C."/>
            <person name="Clum A."/>
            <person name="LaButti K.M."/>
            <person name="Lindquist E.A."/>
            <person name="Yee Ngan C."/>
            <person name="Ohm R.A."/>
            <person name="Salamov A.A."/>
            <person name="Grigoriev I.V."/>
            <person name="Spatafora J.W."/>
            <person name="Berbee M.L."/>
        </authorList>
    </citation>
    <scope>NUCLEOTIDE SEQUENCE [LARGE SCALE GENOMIC DNA]</scope>
    <source>
        <strain evidence="8 9">JEL478</strain>
    </source>
</reference>
<comment type="similarity">
    <text evidence="1">Belongs to the protein kinase superfamily. STE Ser/Thr protein kinase family. STE20 subfamily.</text>
</comment>
<dbReference type="STRING" id="1344416.A0A138ZY64"/>
<dbReference type="GO" id="GO:0005524">
    <property type="term" value="F:ATP binding"/>
    <property type="evidence" value="ECO:0007669"/>
    <property type="project" value="UniProtKB-UniRule"/>
</dbReference>
<gene>
    <name evidence="8" type="ORF">M427DRAFT_105797</name>
</gene>
<dbReference type="PANTHER" id="PTHR48014">
    <property type="entry name" value="SERINE/THREONINE-PROTEIN KINASE FRAY2"/>
    <property type="match status" value="1"/>
</dbReference>
<feature type="binding site" evidence="4">
    <location>
        <position position="68"/>
    </location>
    <ligand>
        <name>ATP</name>
        <dbReference type="ChEBI" id="CHEBI:30616"/>
    </ligand>
</feature>
<evidence type="ECO:0000256" key="3">
    <source>
        <dbReference type="ARBA" id="ARBA00022840"/>
    </source>
</evidence>
<dbReference type="OMA" id="DFHADIW"/>
<dbReference type="InterPro" id="IPR047173">
    <property type="entry name" value="STRAD_A/B-like"/>
</dbReference>
<protein>
    <submittedName>
        <fullName evidence="8">Kinase-like protein</fullName>
    </submittedName>
</protein>
<name>A0A138ZY64_GONPJ</name>
<keyword evidence="2 4" id="KW-0547">Nucleotide-binding</keyword>
<dbReference type="SUPFAM" id="SSF56112">
    <property type="entry name" value="Protein kinase-like (PK-like)"/>
    <property type="match status" value="1"/>
</dbReference>
<dbReference type="Gene3D" id="1.10.510.10">
    <property type="entry name" value="Transferase(Phosphotransferase) domain 1"/>
    <property type="match status" value="1"/>
</dbReference>
<dbReference type="GO" id="GO:0043539">
    <property type="term" value="F:protein serine/threonine kinase activator activity"/>
    <property type="evidence" value="ECO:0007669"/>
    <property type="project" value="InterPro"/>
</dbReference>
<evidence type="ECO:0000256" key="6">
    <source>
        <dbReference type="SAM" id="MobiDB-lite"/>
    </source>
</evidence>
<dbReference type="EMBL" id="KQ965881">
    <property type="protein sequence ID" value="KXS09215.1"/>
    <property type="molecule type" value="Genomic_DNA"/>
</dbReference>
<evidence type="ECO:0000256" key="2">
    <source>
        <dbReference type="ARBA" id="ARBA00022741"/>
    </source>
</evidence>
<dbReference type="SMART" id="SM00220">
    <property type="entry name" value="S_TKc"/>
    <property type="match status" value="1"/>
</dbReference>
<dbReference type="Proteomes" id="UP000070544">
    <property type="component" value="Unassembled WGS sequence"/>
</dbReference>
<dbReference type="AlphaFoldDB" id="A0A138ZY64"/>
<keyword evidence="8" id="KW-0808">Transferase</keyword>
<dbReference type="OrthoDB" id="248923at2759"/>
<feature type="domain" description="Protein kinase" evidence="7">
    <location>
        <begin position="39"/>
        <end position="300"/>
    </location>
</feature>
<evidence type="ECO:0000259" key="7">
    <source>
        <dbReference type="PROSITE" id="PS50011"/>
    </source>
</evidence>
<dbReference type="PROSITE" id="PS00107">
    <property type="entry name" value="PROTEIN_KINASE_ATP"/>
    <property type="match status" value="1"/>
</dbReference>
<feature type="region of interest" description="Disordered" evidence="6">
    <location>
        <begin position="1"/>
        <end position="21"/>
    </location>
</feature>
<sequence>MPSQQQKNPASAFISPSPPSNAGSLASLPEFSKNIADYRLEPTPIGYGSSAVVYKAFYAPTMKDVAIKVIELDMFERGQIEELRREIQTMSLSKHANLLPVFTSFVAGERLYIVTPYLSPGSVLDILKFTHPSGFEETVIATIMKQALQGIEYLHRSGLIHRDIKAGNLLVDDDGNVQLADFGVSSSLTDNGDRRAMRKTFVGTPCWMAPVMEQSGYDFKADIWSFGITCIELATGQAPYAKYPPIKVLMLTLQSAPPTLDLSATKNRYTRLFKDLVDQCLIRDPAKRPTAEKLLQHAFFKSARKAQYLREKVLVGLPPIERRQQARSGSPYWHFIVAISL</sequence>
<dbReference type="InterPro" id="IPR017441">
    <property type="entry name" value="Protein_kinase_ATP_BS"/>
</dbReference>
<accession>A0A138ZY64</accession>
<dbReference type="Pfam" id="PF00069">
    <property type="entry name" value="Pkinase"/>
    <property type="match status" value="1"/>
</dbReference>
<organism evidence="8 9">
    <name type="scientific">Gonapodya prolifera (strain JEL478)</name>
    <name type="common">Monoblepharis prolifera</name>
    <dbReference type="NCBI Taxonomy" id="1344416"/>
    <lineage>
        <taxon>Eukaryota</taxon>
        <taxon>Fungi</taxon>
        <taxon>Fungi incertae sedis</taxon>
        <taxon>Chytridiomycota</taxon>
        <taxon>Chytridiomycota incertae sedis</taxon>
        <taxon>Monoblepharidomycetes</taxon>
        <taxon>Monoblepharidales</taxon>
        <taxon>Gonapodyaceae</taxon>
        <taxon>Gonapodya</taxon>
    </lineage>
</organism>
<dbReference type="GO" id="GO:0004674">
    <property type="term" value="F:protein serine/threonine kinase activity"/>
    <property type="evidence" value="ECO:0007669"/>
    <property type="project" value="UniProtKB-KW"/>
</dbReference>
<dbReference type="PANTHER" id="PTHR48014:SF21">
    <property type="entry name" value="SERINE_THREONINE-PROTEIN KINASE FRAY2"/>
    <property type="match status" value="1"/>
</dbReference>
<evidence type="ECO:0000313" key="8">
    <source>
        <dbReference type="EMBL" id="KXS09215.1"/>
    </source>
</evidence>
<keyword evidence="3 4" id="KW-0067">ATP-binding</keyword>
<keyword evidence="8" id="KW-0418">Kinase</keyword>
<keyword evidence="9" id="KW-1185">Reference proteome</keyword>
<dbReference type="InterPro" id="IPR000719">
    <property type="entry name" value="Prot_kinase_dom"/>
</dbReference>
<evidence type="ECO:0000256" key="5">
    <source>
        <dbReference type="RuleBase" id="RU000304"/>
    </source>
</evidence>
<dbReference type="InterPro" id="IPR008271">
    <property type="entry name" value="Ser/Thr_kinase_AS"/>
</dbReference>
<dbReference type="PROSITE" id="PS00108">
    <property type="entry name" value="PROTEIN_KINASE_ST"/>
    <property type="match status" value="1"/>
</dbReference>
<dbReference type="PROSITE" id="PS50011">
    <property type="entry name" value="PROTEIN_KINASE_DOM"/>
    <property type="match status" value="1"/>
</dbReference>
<dbReference type="FunFam" id="1.10.510.10:FF:000947">
    <property type="entry name" value="serine/threonine-protein kinase OSR1"/>
    <property type="match status" value="1"/>
</dbReference>
<proteinExistence type="inferred from homology"/>